<sequence>MDSDPNTDPNADAPTHLHTEVAVVGGGPAGLQAALSLGRIHRDAVLFDDGTYRNATVSHMHNVVAHDGTPPAEFRADARRQLTAYDTVTVREERVETIEEVDGAFHLRGADGTTLTARAVVLATGVRDELPPVPGLEQLWGDLVAHCPFCHGHELSGGRDGVLGASVAPHLSAMLGRIASEVVVLTDGEELPADWQERPTVRTERVVAVERHDGGVRVVLAGPDGEQVHEQVAGLFVRPALHQSAPFAEQLGLELNPSGGVRIDELARTSRERVFCAGDMAHLAVYPMPMASVVSAAAAGQLAASAAIMSLLSH</sequence>
<dbReference type="PANTHER" id="PTHR48105">
    <property type="entry name" value="THIOREDOXIN REDUCTASE 1-RELATED-RELATED"/>
    <property type="match status" value="1"/>
</dbReference>
<evidence type="ECO:0000313" key="6">
    <source>
        <dbReference type="Proteomes" id="UP000623461"/>
    </source>
</evidence>
<keyword evidence="6" id="KW-1185">Reference proteome</keyword>
<keyword evidence="1" id="KW-0285">Flavoprotein</keyword>
<keyword evidence="2" id="KW-0560">Oxidoreductase</keyword>
<evidence type="ECO:0000313" key="5">
    <source>
        <dbReference type="EMBL" id="GGM87613.1"/>
    </source>
</evidence>
<feature type="domain" description="FAD/NAD(P)-binding" evidence="4">
    <location>
        <begin position="20"/>
        <end position="288"/>
    </location>
</feature>
<dbReference type="Proteomes" id="UP000623461">
    <property type="component" value="Unassembled WGS sequence"/>
</dbReference>
<dbReference type="InterPro" id="IPR036188">
    <property type="entry name" value="FAD/NAD-bd_sf"/>
</dbReference>
<name>A0ABQ2HP61_9MICO</name>
<evidence type="ECO:0000256" key="3">
    <source>
        <dbReference type="ARBA" id="ARBA00048132"/>
    </source>
</evidence>
<dbReference type="Pfam" id="PF07992">
    <property type="entry name" value="Pyr_redox_2"/>
    <property type="match status" value="1"/>
</dbReference>
<comment type="caution">
    <text evidence="5">The sequence shown here is derived from an EMBL/GenBank/DDBJ whole genome shotgun (WGS) entry which is preliminary data.</text>
</comment>
<gene>
    <name evidence="5" type="ORF">GCM10009721_10700</name>
</gene>
<organism evidence="5 6">
    <name type="scientific">Terrabacter tumescens</name>
    <dbReference type="NCBI Taxonomy" id="60443"/>
    <lineage>
        <taxon>Bacteria</taxon>
        <taxon>Bacillati</taxon>
        <taxon>Actinomycetota</taxon>
        <taxon>Actinomycetes</taxon>
        <taxon>Micrococcales</taxon>
        <taxon>Intrasporangiaceae</taxon>
        <taxon>Terrabacter</taxon>
    </lineage>
</organism>
<dbReference type="RefSeq" id="WP_052358510.1">
    <property type="nucleotide sequence ID" value="NZ_BMNZ01000002.1"/>
</dbReference>
<evidence type="ECO:0000259" key="4">
    <source>
        <dbReference type="Pfam" id="PF07992"/>
    </source>
</evidence>
<proteinExistence type="predicted"/>
<dbReference type="InterPro" id="IPR023753">
    <property type="entry name" value="FAD/NAD-binding_dom"/>
</dbReference>
<dbReference type="EMBL" id="BMNZ01000002">
    <property type="protein sequence ID" value="GGM87613.1"/>
    <property type="molecule type" value="Genomic_DNA"/>
</dbReference>
<reference evidence="6" key="1">
    <citation type="journal article" date="2019" name="Int. J. Syst. Evol. Microbiol.">
        <title>The Global Catalogue of Microorganisms (GCM) 10K type strain sequencing project: providing services to taxonomists for standard genome sequencing and annotation.</title>
        <authorList>
            <consortium name="The Broad Institute Genomics Platform"/>
            <consortium name="The Broad Institute Genome Sequencing Center for Infectious Disease"/>
            <person name="Wu L."/>
            <person name="Ma J."/>
        </authorList>
    </citation>
    <scope>NUCLEOTIDE SEQUENCE [LARGE SCALE GENOMIC DNA]</scope>
    <source>
        <strain evidence="6">JCM 1365</strain>
    </source>
</reference>
<protein>
    <submittedName>
        <fullName evidence="5">Oxidoreductase</fullName>
    </submittedName>
</protein>
<dbReference type="PRINTS" id="PR00469">
    <property type="entry name" value="PNDRDTASEII"/>
</dbReference>
<accession>A0ABQ2HP61</accession>
<dbReference type="Gene3D" id="3.50.50.60">
    <property type="entry name" value="FAD/NAD(P)-binding domain"/>
    <property type="match status" value="2"/>
</dbReference>
<dbReference type="PRINTS" id="PR00368">
    <property type="entry name" value="FADPNR"/>
</dbReference>
<evidence type="ECO:0000256" key="2">
    <source>
        <dbReference type="ARBA" id="ARBA00023002"/>
    </source>
</evidence>
<dbReference type="InterPro" id="IPR050097">
    <property type="entry name" value="Ferredoxin-NADP_redctase_2"/>
</dbReference>
<comment type="catalytic activity">
    <reaction evidence="3">
        <text>[thioredoxin]-dithiol + NADP(+) = [thioredoxin]-disulfide + NADPH + H(+)</text>
        <dbReference type="Rhea" id="RHEA:20345"/>
        <dbReference type="Rhea" id="RHEA-COMP:10698"/>
        <dbReference type="Rhea" id="RHEA-COMP:10700"/>
        <dbReference type="ChEBI" id="CHEBI:15378"/>
        <dbReference type="ChEBI" id="CHEBI:29950"/>
        <dbReference type="ChEBI" id="CHEBI:50058"/>
        <dbReference type="ChEBI" id="CHEBI:57783"/>
        <dbReference type="ChEBI" id="CHEBI:58349"/>
        <dbReference type="EC" id="1.8.1.9"/>
    </reaction>
</comment>
<dbReference type="SUPFAM" id="SSF51905">
    <property type="entry name" value="FAD/NAD(P)-binding domain"/>
    <property type="match status" value="2"/>
</dbReference>
<evidence type="ECO:0000256" key="1">
    <source>
        <dbReference type="ARBA" id="ARBA00022630"/>
    </source>
</evidence>